<evidence type="ECO:0000313" key="9">
    <source>
        <dbReference type="EMBL" id="EKY02889.1"/>
    </source>
</evidence>
<evidence type="ECO:0000313" key="10">
    <source>
        <dbReference type="Proteomes" id="UP000010433"/>
    </source>
</evidence>
<dbReference type="FunFam" id="3.20.20.70:FF:000016">
    <property type="entry name" value="Triosephosphate isomerase"/>
    <property type="match status" value="1"/>
</dbReference>
<dbReference type="PROSITE" id="PS00171">
    <property type="entry name" value="TIM_1"/>
    <property type="match status" value="1"/>
</dbReference>
<sequence>MRKKIVAGNWKMNLNLQEGLALAKELNNALKADKPNCDVVICTPFIHLASVENVLDKSLIGLGAENCADKEKGAYTGEVSAEMVKSTGAQYVILGHSERRQYYGETPEILKEKVLLALKNGLKVIFCIGETLEERESNRQNPVCKAQLEGSVFNLSATEFANIIIAYEPIWAIGTGKTATSEQAEEMHAFIRSTVAEKFGKDVAENTSILYGGSCKASNAPELFAKPNIDGGLIGGAALKCEDFKGIIDAWKK</sequence>
<dbReference type="PANTHER" id="PTHR21139">
    <property type="entry name" value="TRIOSEPHOSPHATE ISOMERASE"/>
    <property type="match status" value="1"/>
</dbReference>
<dbReference type="PROSITE" id="PS51440">
    <property type="entry name" value="TIM_2"/>
    <property type="match status" value="1"/>
</dbReference>
<comment type="catalytic activity">
    <reaction evidence="7 8">
        <text>D-glyceraldehyde 3-phosphate = dihydroxyacetone phosphate</text>
        <dbReference type="Rhea" id="RHEA:18585"/>
        <dbReference type="ChEBI" id="CHEBI:57642"/>
        <dbReference type="ChEBI" id="CHEBI:59776"/>
        <dbReference type="EC" id="5.3.1.1"/>
    </reaction>
</comment>
<keyword evidence="6 7" id="KW-0413">Isomerase</keyword>
<dbReference type="GO" id="GO:0005829">
    <property type="term" value="C:cytosol"/>
    <property type="evidence" value="ECO:0007669"/>
    <property type="project" value="TreeGrafter"/>
</dbReference>
<evidence type="ECO:0000256" key="7">
    <source>
        <dbReference type="HAMAP-Rule" id="MF_00147"/>
    </source>
</evidence>
<keyword evidence="10" id="KW-1185">Reference proteome</keyword>
<name>L1NHC3_9BACT</name>
<feature type="binding site" evidence="7">
    <location>
        <begin position="9"/>
        <end position="11"/>
    </location>
    <ligand>
        <name>substrate</name>
    </ligand>
</feature>
<dbReference type="HAMAP" id="MF_00147_B">
    <property type="entry name" value="TIM_B"/>
    <property type="match status" value="1"/>
</dbReference>
<feature type="binding site" evidence="7">
    <location>
        <position position="174"/>
    </location>
    <ligand>
        <name>substrate</name>
    </ligand>
</feature>
<feature type="binding site" evidence="7">
    <location>
        <position position="214"/>
    </location>
    <ligand>
        <name>substrate</name>
    </ligand>
</feature>
<dbReference type="GO" id="GO:0006096">
    <property type="term" value="P:glycolytic process"/>
    <property type="evidence" value="ECO:0007669"/>
    <property type="project" value="UniProtKB-UniRule"/>
</dbReference>
<evidence type="ECO:0000256" key="2">
    <source>
        <dbReference type="ARBA" id="ARBA00007422"/>
    </source>
</evidence>
<dbReference type="InterPro" id="IPR020861">
    <property type="entry name" value="Triosephosphate_isomerase_AS"/>
</dbReference>
<dbReference type="SUPFAM" id="SSF51351">
    <property type="entry name" value="Triosephosphate isomerase (TIM)"/>
    <property type="match status" value="1"/>
</dbReference>
<comment type="similarity">
    <text evidence="2 7 8">Belongs to the triosephosphate isomerase family.</text>
</comment>
<dbReference type="CDD" id="cd00311">
    <property type="entry name" value="TIM"/>
    <property type="match status" value="1"/>
</dbReference>
<dbReference type="GO" id="GO:0019563">
    <property type="term" value="P:glycerol catabolic process"/>
    <property type="evidence" value="ECO:0007669"/>
    <property type="project" value="TreeGrafter"/>
</dbReference>
<comment type="subcellular location">
    <subcellularLocation>
        <location evidence="7 8">Cytoplasm</location>
    </subcellularLocation>
</comment>
<dbReference type="PATRIC" id="fig|1127699.3.peg.546"/>
<evidence type="ECO:0000256" key="4">
    <source>
        <dbReference type="ARBA" id="ARBA00022490"/>
    </source>
</evidence>
<dbReference type="Proteomes" id="UP000010433">
    <property type="component" value="Unassembled WGS sequence"/>
</dbReference>
<dbReference type="HOGENOM" id="CLU_024251_2_3_10"/>
<dbReference type="EMBL" id="AMEP01000044">
    <property type="protein sequence ID" value="EKY02889.1"/>
    <property type="molecule type" value="Genomic_DNA"/>
</dbReference>
<dbReference type="OrthoDB" id="9809429at2"/>
<evidence type="ECO:0000256" key="8">
    <source>
        <dbReference type="RuleBase" id="RU363013"/>
    </source>
</evidence>
<keyword evidence="3 7" id="KW-0312">Gluconeogenesis</keyword>
<dbReference type="InterPro" id="IPR022896">
    <property type="entry name" value="TrioseP_Isoase_bac/euk"/>
</dbReference>
<dbReference type="UniPathway" id="UPA00138"/>
<organism evidence="9 10">
    <name type="scientific">Hoylesella saccharolytica F0055</name>
    <dbReference type="NCBI Taxonomy" id="1127699"/>
    <lineage>
        <taxon>Bacteria</taxon>
        <taxon>Pseudomonadati</taxon>
        <taxon>Bacteroidota</taxon>
        <taxon>Bacteroidia</taxon>
        <taxon>Bacteroidales</taxon>
        <taxon>Prevotellaceae</taxon>
        <taxon>Hoylesella</taxon>
    </lineage>
</organism>
<evidence type="ECO:0000256" key="6">
    <source>
        <dbReference type="ARBA" id="ARBA00023235"/>
    </source>
</evidence>
<dbReference type="GO" id="GO:0006094">
    <property type="term" value="P:gluconeogenesis"/>
    <property type="evidence" value="ECO:0007669"/>
    <property type="project" value="UniProtKB-UniRule"/>
</dbReference>
<feature type="binding site" evidence="7">
    <location>
        <begin position="235"/>
        <end position="236"/>
    </location>
    <ligand>
        <name>substrate</name>
    </ligand>
</feature>
<dbReference type="GO" id="GO:0004807">
    <property type="term" value="F:triose-phosphate isomerase activity"/>
    <property type="evidence" value="ECO:0007669"/>
    <property type="project" value="UniProtKB-UniRule"/>
</dbReference>
<comment type="function">
    <text evidence="7">Involved in the gluconeogenesis. Catalyzes stereospecifically the conversion of dihydroxyacetone phosphate (DHAP) to D-glyceraldehyde-3-phosphate (G3P).</text>
</comment>
<reference evidence="9 10" key="1">
    <citation type="submission" date="2012-05" db="EMBL/GenBank/DDBJ databases">
        <authorList>
            <person name="Weinstock G."/>
            <person name="Sodergren E."/>
            <person name="Lobos E.A."/>
            <person name="Fulton L."/>
            <person name="Fulton R."/>
            <person name="Courtney L."/>
            <person name="Fronick C."/>
            <person name="O'Laughlin M."/>
            <person name="Godfrey J."/>
            <person name="Wilson R.M."/>
            <person name="Miner T."/>
            <person name="Farmer C."/>
            <person name="Delehaunty K."/>
            <person name="Cordes M."/>
            <person name="Minx P."/>
            <person name="Tomlinson C."/>
            <person name="Chen J."/>
            <person name="Wollam A."/>
            <person name="Pepin K.H."/>
            <person name="Bhonagiri V."/>
            <person name="Zhang X."/>
            <person name="Suruliraj S."/>
            <person name="Warren W."/>
            <person name="Mitreva M."/>
            <person name="Mardis E.R."/>
            <person name="Wilson R.K."/>
        </authorList>
    </citation>
    <scope>NUCLEOTIDE SEQUENCE [LARGE SCALE GENOMIC DNA]</scope>
    <source>
        <strain evidence="9 10">F0055</strain>
    </source>
</reference>
<accession>L1NHC3</accession>
<keyword evidence="5 7" id="KW-0324">Glycolysis</keyword>
<feature type="active site" description="Electrophile" evidence="7">
    <location>
        <position position="96"/>
    </location>
</feature>
<dbReference type="STRING" id="1127699.HMPREF9151_00596"/>
<comment type="caution">
    <text evidence="9">The sequence shown here is derived from an EMBL/GenBank/DDBJ whole genome shotgun (WGS) entry which is preliminary data.</text>
</comment>
<dbReference type="PANTHER" id="PTHR21139:SF42">
    <property type="entry name" value="TRIOSEPHOSPHATE ISOMERASE"/>
    <property type="match status" value="1"/>
</dbReference>
<feature type="active site" description="Proton acceptor" evidence="7">
    <location>
        <position position="168"/>
    </location>
</feature>
<gene>
    <name evidence="7" type="primary">tpiA</name>
    <name evidence="9" type="ORF">HMPREF9151_00596</name>
</gene>
<dbReference type="GO" id="GO:0046166">
    <property type="term" value="P:glyceraldehyde-3-phosphate biosynthetic process"/>
    <property type="evidence" value="ECO:0007669"/>
    <property type="project" value="TreeGrafter"/>
</dbReference>
<dbReference type="UniPathway" id="UPA00109">
    <property type="reaction ID" value="UER00189"/>
</dbReference>
<dbReference type="AlphaFoldDB" id="L1NHC3"/>
<proteinExistence type="inferred from homology"/>
<dbReference type="InterPro" id="IPR035990">
    <property type="entry name" value="TIM_sf"/>
</dbReference>
<comment type="pathway">
    <text evidence="1 7 8">Carbohydrate degradation; glycolysis; D-glyceraldehyde 3-phosphate from glycerone phosphate: step 1/1.</text>
</comment>
<comment type="subunit">
    <text evidence="7 8">Homodimer.</text>
</comment>
<evidence type="ECO:0000256" key="1">
    <source>
        <dbReference type="ARBA" id="ARBA00004680"/>
    </source>
</evidence>
<comment type="pathway">
    <text evidence="7 8">Carbohydrate biosynthesis; gluconeogenesis.</text>
</comment>
<evidence type="ECO:0000256" key="3">
    <source>
        <dbReference type="ARBA" id="ARBA00022432"/>
    </source>
</evidence>
<dbReference type="Gene3D" id="3.20.20.70">
    <property type="entry name" value="Aldolase class I"/>
    <property type="match status" value="1"/>
</dbReference>
<dbReference type="EC" id="5.3.1.1" evidence="7 8"/>
<evidence type="ECO:0000256" key="5">
    <source>
        <dbReference type="ARBA" id="ARBA00023152"/>
    </source>
</evidence>
<dbReference type="Pfam" id="PF00121">
    <property type="entry name" value="TIM"/>
    <property type="match status" value="1"/>
</dbReference>
<keyword evidence="4 7" id="KW-0963">Cytoplasm</keyword>
<protein>
    <recommendedName>
        <fullName evidence="7 8">Triosephosphate isomerase</fullName>
        <shortName evidence="7">TIM</shortName>
        <shortName evidence="7">TPI</shortName>
        <ecNumber evidence="7 8">5.3.1.1</ecNumber>
    </recommendedName>
    <alternativeName>
        <fullName evidence="7">Triose-phosphate isomerase</fullName>
    </alternativeName>
</protein>
<dbReference type="NCBIfam" id="TIGR00419">
    <property type="entry name" value="tim"/>
    <property type="match status" value="1"/>
</dbReference>
<dbReference type="InterPro" id="IPR013785">
    <property type="entry name" value="Aldolase_TIM"/>
</dbReference>
<dbReference type="InterPro" id="IPR000652">
    <property type="entry name" value="Triosephosphate_isomerase"/>
</dbReference>